<gene>
    <name evidence="3" type="ORF">H7313_02650</name>
</gene>
<keyword evidence="1" id="KW-0812">Transmembrane</keyword>
<dbReference type="AlphaFoldDB" id="A0A842JCN1"/>
<keyword evidence="1" id="KW-0472">Membrane</keyword>
<proteinExistence type="predicted"/>
<keyword evidence="1" id="KW-1133">Transmembrane helix</keyword>
<keyword evidence="4" id="KW-1185">Reference proteome</keyword>
<name>A0A842JCN1_9ACTN</name>
<comment type="caution">
    <text evidence="3">The sequence shown here is derived from an EMBL/GenBank/DDBJ whole genome shotgun (WGS) entry which is preliminary data.</text>
</comment>
<organism evidence="3 4">
    <name type="scientific">Gordonibacter massiliensis</name>
    <name type="common">ex Traore et al. 2017</name>
    <dbReference type="NCBI Taxonomy" id="1841863"/>
    <lineage>
        <taxon>Bacteria</taxon>
        <taxon>Bacillati</taxon>
        <taxon>Actinomycetota</taxon>
        <taxon>Coriobacteriia</taxon>
        <taxon>Eggerthellales</taxon>
        <taxon>Eggerthellaceae</taxon>
        <taxon>Gordonibacter</taxon>
    </lineage>
</organism>
<dbReference type="EMBL" id="JACMSE010000001">
    <property type="protein sequence ID" value="MBC2888251.1"/>
    <property type="molecule type" value="Genomic_DNA"/>
</dbReference>
<reference evidence="3 4" key="1">
    <citation type="submission" date="2020-08" db="EMBL/GenBank/DDBJ databases">
        <authorList>
            <person name="Liu C."/>
            <person name="Sun Q."/>
        </authorList>
    </citation>
    <scope>NUCLEOTIDE SEQUENCE [LARGE SCALE GENOMIC DNA]</scope>
    <source>
        <strain evidence="3 4">N22</strain>
    </source>
</reference>
<evidence type="ECO:0000313" key="3">
    <source>
        <dbReference type="EMBL" id="MBC2888251.1"/>
    </source>
</evidence>
<sequence length="169" mass="17434">MRPSRRAERGGSAVVAVVAMPILLTFLFAAIDLGRVVFLGSEAGTAAHAVCRRVTTRPASASSPDELREAAVEAAPSLAGEGLDLSLDVGVGDVEECALAYRLYDDEAGSFLPRTVRTRTRPVEATVAVSGRYLTPLGALLSRGAGEAAFRCSAQARGSIDETAEGAGA</sequence>
<evidence type="ECO:0000259" key="2">
    <source>
        <dbReference type="Pfam" id="PF07811"/>
    </source>
</evidence>
<feature type="transmembrane region" description="Helical" evidence="1">
    <location>
        <begin position="12"/>
        <end position="31"/>
    </location>
</feature>
<accession>A0A842JCN1</accession>
<evidence type="ECO:0000256" key="1">
    <source>
        <dbReference type="SAM" id="Phobius"/>
    </source>
</evidence>
<dbReference type="Proteomes" id="UP000587396">
    <property type="component" value="Unassembled WGS sequence"/>
</dbReference>
<dbReference type="InterPro" id="IPR012495">
    <property type="entry name" value="TadE-like_dom"/>
</dbReference>
<feature type="domain" description="TadE-like" evidence="2">
    <location>
        <begin position="12"/>
        <end position="52"/>
    </location>
</feature>
<dbReference type="RefSeq" id="WP_185904204.1">
    <property type="nucleotide sequence ID" value="NZ_JACMSE010000001.1"/>
</dbReference>
<evidence type="ECO:0000313" key="4">
    <source>
        <dbReference type="Proteomes" id="UP000587396"/>
    </source>
</evidence>
<protein>
    <submittedName>
        <fullName evidence="3">Pilus assembly protein</fullName>
    </submittedName>
</protein>
<dbReference type="Pfam" id="PF07811">
    <property type="entry name" value="TadE"/>
    <property type="match status" value="1"/>
</dbReference>